<dbReference type="Pfam" id="PF01557">
    <property type="entry name" value="FAA_hydrolase"/>
    <property type="match status" value="1"/>
</dbReference>
<dbReference type="EMBL" id="CYXR01000001">
    <property type="protein sequence ID" value="CUM69226.1"/>
    <property type="molecule type" value="Genomic_DNA"/>
</dbReference>
<evidence type="ECO:0000259" key="3">
    <source>
        <dbReference type="Pfam" id="PF01557"/>
    </source>
</evidence>
<dbReference type="Gene3D" id="3.90.850.10">
    <property type="entry name" value="Fumarylacetoacetase-like, C-terminal domain"/>
    <property type="match status" value="1"/>
</dbReference>
<dbReference type="EMBL" id="CYZK01000001">
    <property type="protein sequence ID" value="CUN37818.1"/>
    <property type="molecule type" value="Genomic_DNA"/>
</dbReference>
<accession>A0A173WI50</accession>
<dbReference type="PANTHER" id="PTHR11820:SF7">
    <property type="entry name" value="ACYLPYRUVASE FAHD1, MITOCHONDRIAL"/>
    <property type="match status" value="1"/>
</dbReference>
<dbReference type="SUPFAM" id="SSF56529">
    <property type="entry name" value="FAH"/>
    <property type="match status" value="1"/>
</dbReference>
<dbReference type="Proteomes" id="UP000095362">
    <property type="component" value="Unassembled WGS sequence"/>
</dbReference>
<dbReference type="FunFam" id="3.90.850.10:FF:000002">
    <property type="entry name" value="2-hydroxyhepta-2,4-diene-1,7-dioate isomerase"/>
    <property type="match status" value="1"/>
</dbReference>
<comment type="similarity">
    <text evidence="1">Belongs to the FAH family.</text>
</comment>
<dbReference type="GO" id="GO:0046872">
    <property type="term" value="F:metal ion binding"/>
    <property type="evidence" value="ECO:0007669"/>
    <property type="project" value="UniProtKB-KW"/>
</dbReference>
<dbReference type="InterPro" id="IPR011234">
    <property type="entry name" value="Fumarylacetoacetase-like_C"/>
</dbReference>
<evidence type="ECO:0000256" key="1">
    <source>
        <dbReference type="ARBA" id="ARBA00010211"/>
    </source>
</evidence>
<evidence type="ECO:0000313" key="7">
    <source>
        <dbReference type="Proteomes" id="UP000095727"/>
    </source>
</evidence>
<evidence type="ECO:0000313" key="4">
    <source>
        <dbReference type="EMBL" id="CUM69226.1"/>
    </source>
</evidence>
<name>A0A173WI50_9FIRM</name>
<evidence type="ECO:0000313" key="5">
    <source>
        <dbReference type="EMBL" id="CUN37818.1"/>
    </source>
</evidence>
<dbReference type="GO" id="GO:0019752">
    <property type="term" value="P:carboxylic acid metabolic process"/>
    <property type="evidence" value="ECO:0007669"/>
    <property type="project" value="UniProtKB-ARBA"/>
</dbReference>
<organism evidence="5 6">
    <name type="scientific">Coprococcus comes</name>
    <dbReference type="NCBI Taxonomy" id="410072"/>
    <lineage>
        <taxon>Bacteria</taxon>
        <taxon>Bacillati</taxon>
        <taxon>Bacillota</taxon>
        <taxon>Clostridia</taxon>
        <taxon>Lachnospirales</taxon>
        <taxon>Lachnospiraceae</taxon>
        <taxon>Coprococcus</taxon>
    </lineage>
</organism>
<dbReference type="Proteomes" id="UP000095727">
    <property type="component" value="Unassembled WGS sequence"/>
</dbReference>
<feature type="domain" description="Fumarylacetoacetase-like C-terminal" evidence="3">
    <location>
        <begin position="83"/>
        <end position="294"/>
    </location>
</feature>
<proteinExistence type="inferred from homology"/>
<evidence type="ECO:0000256" key="2">
    <source>
        <dbReference type="ARBA" id="ARBA00022723"/>
    </source>
</evidence>
<keyword evidence="2" id="KW-0479">Metal-binding</keyword>
<keyword evidence="5" id="KW-0413">Isomerase</keyword>
<dbReference type="GO" id="GO:0018773">
    <property type="term" value="F:acetylpyruvate hydrolase activity"/>
    <property type="evidence" value="ECO:0007669"/>
    <property type="project" value="TreeGrafter"/>
</dbReference>
<sequence length="295" mass="33070">MRYTRVKDKNGEIHLAAFEKEDKVFFLDELFPELKGKSLIDFVHMVNGDPQKAAQMICAADGLVHRIEEQEMLTPIERPVHDILCVGVNYTDHLEETKEHLAGAVSDEVSGTVYFAKRTNRILGANEEIQGRFDIDEKVDYETELAVIIGKEGKGITEEKAEEYVFGYSVFNDLSSRDLQTRHGQWLMGKSLDNYTIMGPVIVDRTELPMPLELDIKSYVNGELRQNSNTKYLIKKIPGLIAELSKGITLEAGDIIATGTPAGVGMGFTPPRFLKKGDKVTCEIDRIGQLTNYIV</sequence>
<dbReference type="InterPro" id="IPR036663">
    <property type="entry name" value="Fumarylacetoacetase_C_sf"/>
</dbReference>
<dbReference type="GO" id="GO:0016853">
    <property type="term" value="F:isomerase activity"/>
    <property type="evidence" value="ECO:0007669"/>
    <property type="project" value="UniProtKB-KW"/>
</dbReference>
<gene>
    <name evidence="5" type="ORF">ERS852481_00004</name>
    <name evidence="4" type="ORF">ERS852574_00056</name>
</gene>
<reference evidence="6 7" key="1">
    <citation type="submission" date="2015-09" db="EMBL/GenBank/DDBJ databases">
        <authorList>
            <consortium name="Pathogen Informatics"/>
        </authorList>
    </citation>
    <scope>NUCLEOTIDE SEQUENCE [LARGE SCALE GENOMIC DNA]</scope>
    <source>
        <strain evidence="5 6">2789STDY5834866</strain>
        <strain evidence="4 7">2789STDY5834962</strain>
    </source>
</reference>
<dbReference type="STRING" id="410072.ERS852525_00116"/>
<dbReference type="AlphaFoldDB" id="A0A173WI50"/>
<protein>
    <submittedName>
        <fullName evidence="5">4-hydroxyphenylacetate degradation bifunctional isomerase/decarboxylase</fullName>
    </submittedName>
</protein>
<evidence type="ECO:0000313" key="6">
    <source>
        <dbReference type="Proteomes" id="UP000095362"/>
    </source>
</evidence>
<dbReference type="RefSeq" id="WP_055155445.1">
    <property type="nucleotide sequence ID" value="NZ_CYXR01000001.1"/>
</dbReference>
<dbReference type="PaxDb" id="410072-ERS852525_00116"/>
<dbReference type="PANTHER" id="PTHR11820">
    <property type="entry name" value="ACYLPYRUVASE"/>
    <property type="match status" value="1"/>
</dbReference>